<evidence type="ECO:0000259" key="10">
    <source>
        <dbReference type="PROSITE" id="PS50157"/>
    </source>
</evidence>
<reference evidence="11" key="2">
    <citation type="submission" date="2018-02" db="UniProtKB">
        <authorList>
            <consortium name="EnsemblMetazoa"/>
        </authorList>
    </citation>
    <scope>IDENTIFICATION</scope>
</reference>
<evidence type="ECO:0000313" key="11">
    <source>
        <dbReference type="EnsemblMetazoa" id="OVOC7767.1"/>
    </source>
</evidence>
<keyword evidence="7" id="KW-0238">DNA-binding</keyword>
<dbReference type="Proteomes" id="UP000024404">
    <property type="component" value="Unassembled WGS sequence"/>
</dbReference>
<dbReference type="SUPFAM" id="SSF57667">
    <property type="entry name" value="beta-beta-alpha zinc fingers"/>
    <property type="match status" value="3"/>
</dbReference>
<feature type="domain" description="C2H2-type" evidence="10">
    <location>
        <begin position="346"/>
        <end position="376"/>
    </location>
</feature>
<keyword evidence="4" id="KW-0677">Repeat</keyword>
<keyword evidence="12" id="KW-1185">Reference proteome</keyword>
<dbReference type="Gene3D" id="3.30.160.60">
    <property type="entry name" value="Classic Zinc Finger"/>
    <property type="match status" value="5"/>
</dbReference>
<dbReference type="Pfam" id="PF00096">
    <property type="entry name" value="zf-C2H2"/>
    <property type="match status" value="3"/>
</dbReference>
<keyword evidence="3" id="KW-0479">Metal-binding</keyword>
<evidence type="ECO:0000256" key="4">
    <source>
        <dbReference type="ARBA" id="ARBA00022737"/>
    </source>
</evidence>
<dbReference type="GO" id="GO:0005634">
    <property type="term" value="C:nucleus"/>
    <property type="evidence" value="ECO:0007669"/>
    <property type="project" value="UniProtKB-SubCell"/>
</dbReference>
<feature type="compositionally biased region" description="Basic residues" evidence="9">
    <location>
        <begin position="412"/>
        <end position="421"/>
    </location>
</feature>
<dbReference type="FunFam" id="3.30.160.60:FF:000031">
    <property type="entry name" value="GLI family zinc finger 3"/>
    <property type="match status" value="1"/>
</dbReference>
<feature type="region of interest" description="Disordered" evidence="9">
    <location>
        <begin position="412"/>
        <end position="444"/>
    </location>
</feature>
<keyword evidence="8" id="KW-0539">Nucleus</keyword>
<dbReference type="PROSITE" id="PS00028">
    <property type="entry name" value="ZINC_FINGER_C2H2_1"/>
    <property type="match status" value="4"/>
</dbReference>
<dbReference type="STRING" id="6282.A0A2K6WEB8"/>
<dbReference type="AlphaFoldDB" id="A0A2K6WEB8"/>
<dbReference type="GO" id="GO:0008270">
    <property type="term" value="F:zinc ion binding"/>
    <property type="evidence" value="ECO:0007669"/>
    <property type="project" value="UniProtKB-KW"/>
</dbReference>
<feature type="region of interest" description="Disordered" evidence="9">
    <location>
        <begin position="470"/>
        <end position="495"/>
    </location>
</feature>
<keyword evidence="5" id="KW-0863">Zinc-finger</keyword>
<dbReference type="Pfam" id="PF23561">
    <property type="entry name" value="zf-C2H2_15"/>
    <property type="match status" value="1"/>
</dbReference>
<dbReference type="FunFam" id="3.30.160.60:FF:000036">
    <property type="entry name" value="GLI family zinc finger 3"/>
    <property type="match status" value="1"/>
</dbReference>
<evidence type="ECO:0000256" key="5">
    <source>
        <dbReference type="ARBA" id="ARBA00022771"/>
    </source>
</evidence>
<proteinExistence type="inferred from homology"/>
<dbReference type="PANTHER" id="PTHR45718">
    <property type="entry name" value="TRANSCRIPTIONAL ACTIVATOR CUBITUS INTERRUPTUS"/>
    <property type="match status" value="1"/>
</dbReference>
<feature type="region of interest" description="Disordered" evidence="9">
    <location>
        <begin position="505"/>
        <end position="524"/>
    </location>
</feature>
<evidence type="ECO:0000256" key="1">
    <source>
        <dbReference type="ARBA" id="ARBA00004123"/>
    </source>
</evidence>
<name>A0A2K6WEB8_ONCVO</name>
<dbReference type="InterPro" id="IPR013087">
    <property type="entry name" value="Znf_C2H2_type"/>
</dbReference>
<dbReference type="PROSITE" id="PS50157">
    <property type="entry name" value="ZINC_FINGER_C2H2_2"/>
    <property type="match status" value="4"/>
</dbReference>
<dbReference type="GO" id="GO:0000978">
    <property type="term" value="F:RNA polymerase II cis-regulatory region sequence-specific DNA binding"/>
    <property type="evidence" value="ECO:0007669"/>
    <property type="project" value="TreeGrafter"/>
</dbReference>
<evidence type="ECO:0000256" key="8">
    <source>
        <dbReference type="ARBA" id="ARBA00023242"/>
    </source>
</evidence>
<evidence type="ECO:0000256" key="6">
    <source>
        <dbReference type="ARBA" id="ARBA00022833"/>
    </source>
</evidence>
<feature type="compositionally biased region" description="Basic and acidic residues" evidence="9">
    <location>
        <begin position="470"/>
        <end position="479"/>
    </location>
</feature>
<feature type="compositionally biased region" description="Polar residues" evidence="9">
    <location>
        <begin position="198"/>
        <end position="212"/>
    </location>
</feature>
<evidence type="ECO:0000256" key="2">
    <source>
        <dbReference type="ARBA" id="ARBA00010831"/>
    </source>
</evidence>
<feature type="domain" description="C2H2-type" evidence="10">
    <location>
        <begin position="316"/>
        <end position="345"/>
    </location>
</feature>
<dbReference type="EnsemblMetazoa" id="OVOC7767.1">
    <property type="protein sequence ID" value="OVOC7767.1"/>
    <property type="gene ID" value="WBGene00244576"/>
</dbReference>
<dbReference type="InterPro" id="IPR056436">
    <property type="entry name" value="Znf-C2H2_ZIC1-5/GLI1-3-like"/>
</dbReference>
<accession>A0A2K6WEB8</accession>
<evidence type="ECO:0000313" key="12">
    <source>
        <dbReference type="Proteomes" id="UP000024404"/>
    </source>
</evidence>
<dbReference type="GO" id="GO:0140297">
    <property type="term" value="F:DNA-binding transcription factor binding"/>
    <property type="evidence" value="ECO:0007669"/>
    <property type="project" value="UniProtKB-ARBA"/>
</dbReference>
<protein>
    <recommendedName>
        <fullName evidence="10">C2H2-type domain-containing protein</fullName>
    </recommendedName>
</protein>
<dbReference type="PANTHER" id="PTHR45718:SF8">
    <property type="entry name" value="GLIS FAMILY ZINC FINGER 2"/>
    <property type="match status" value="1"/>
</dbReference>
<dbReference type="GO" id="GO:0000981">
    <property type="term" value="F:DNA-binding transcription factor activity, RNA polymerase II-specific"/>
    <property type="evidence" value="ECO:0007669"/>
    <property type="project" value="TreeGrafter"/>
</dbReference>
<dbReference type="EMBL" id="CMVM020000231">
    <property type="status" value="NOT_ANNOTATED_CDS"/>
    <property type="molecule type" value="Genomic_DNA"/>
</dbReference>
<feature type="compositionally biased region" description="Polar residues" evidence="9">
    <location>
        <begin position="505"/>
        <end position="519"/>
    </location>
</feature>
<dbReference type="FunFam" id="3.30.160.60:FF:000048">
    <property type="entry name" value="GLI family zinc finger 3"/>
    <property type="match status" value="1"/>
</dbReference>
<dbReference type="SMART" id="SM00355">
    <property type="entry name" value="ZnF_C2H2"/>
    <property type="match status" value="5"/>
</dbReference>
<feature type="domain" description="C2H2-type" evidence="10">
    <location>
        <begin position="377"/>
        <end position="407"/>
    </location>
</feature>
<comment type="subcellular location">
    <subcellularLocation>
        <location evidence="1">Nucleus</location>
    </subcellularLocation>
</comment>
<reference evidence="12" key="1">
    <citation type="submission" date="2013-10" db="EMBL/GenBank/DDBJ databases">
        <title>Genome sequencing of Onchocerca volvulus.</title>
        <authorList>
            <person name="Cotton J."/>
            <person name="Tsai J."/>
            <person name="Stanley E."/>
            <person name="Tracey A."/>
            <person name="Holroyd N."/>
            <person name="Lustigman S."/>
            <person name="Berriman M."/>
        </authorList>
    </citation>
    <scope>NUCLEOTIDE SEQUENCE</scope>
</reference>
<keyword evidence="6" id="KW-0862">Zinc</keyword>
<evidence type="ECO:0000256" key="9">
    <source>
        <dbReference type="SAM" id="MobiDB-lite"/>
    </source>
</evidence>
<evidence type="ECO:0000256" key="3">
    <source>
        <dbReference type="ARBA" id="ARBA00022723"/>
    </source>
</evidence>
<feature type="region of interest" description="Disordered" evidence="9">
    <location>
        <begin position="570"/>
        <end position="602"/>
    </location>
</feature>
<feature type="region of interest" description="Disordered" evidence="9">
    <location>
        <begin position="198"/>
        <end position="225"/>
    </location>
</feature>
<evidence type="ECO:0000256" key="7">
    <source>
        <dbReference type="ARBA" id="ARBA00023125"/>
    </source>
</evidence>
<dbReference type="InterPro" id="IPR043359">
    <property type="entry name" value="GLI-like"/>
</dbReference>
<feature type="compositionally biased region" description="Basic and acidic residues" evidence="9">
    <location>
        <begin position="570"/>
        <end position="584"/>
    </location>
</feature>
<sequence length="990" mass="110590">MAAYHRQGMHAHMAPTNLATPIQSLPPTYSSCTSLNLSPFGIRSTNISSSSSLEDLALDSLLGSEYSRKRKNERSISSLHTFSDSGTSVTSSGSSVQSTLIRPAPLITENESNLFHSQLIISDFRHTMEQAQHLHSLKTNNLENEPKPALQNTLQNINSNMLNRRLPVKPAENEHIITTHIQNYGGVVHHTQKIPKKTSINGHTIKPSSSTTQKEKNHSYPMKSNARNTTAPLVVTEGNSAENVDIETLEDLRCEWQGCKKKFTSQKFLVDHVFATHIQTTKVYACLWEGCKREEAFKAQYMLVVHVRRHTGEKPNVCTYPGCDKSYSRLENLKTHVRTHTGERPYRCEFPECGKAFSNASDRAKHQNRTHSDTKPYQCMINDCVKSYTDPSSLRKHIKSVHGDEAYELAKKNKVYPKRRNGMASDTTQSSSSKSIVDKTNDDSEDEIYHINSPTQMLLSACLRTAEKIGENTPGEKIRTGKKKRPKRTPPYSSDVCVNMQYTSRVDPSSPDSNGFSGQTVTSVNSNTSSATVQIPHPSNATNNNGNSVSMLGGRRDFCVDRFLQNRGHYDDRSLDGNISHHECQSGYDDSSPSPSSARNGEMAKYQKDIEEYMYSPERASSIVGNASRGCDIVGVTMGHSMLPNQNRSVDQVAYAMERVNLQPTPNIRRPVNQHMLRQGYYSNPYDGDYEDFDPMDPYPTSVVDSGSMVSAITQPTGHRKYSPVTVVEQAVQTYDWRVAIKEIDGAAPVHIQAVQSETIETEKGPTMTCLTPMKLPMQRQDVQDDLYMYNSNTTATPATLASHHPMKIKTKQECGTYKTEQIEKQCTAIGTQQSDSVTDRNYCTESLPTNDFISDPVLPNVHMQQMLGGTVDPQYPVSPNTYDHSAVVYGNQYTDPLMMSSCMQINTDNSRYGTDNFSVTDPHSSRLQIEMPEKDSLQDLGNDDLFGDLAGMDPIVLSNVDELTSSFESIELRNMESNRLNTNEQQTSE</sequence>
<feature type="domain" description="C2H2-type" evidence="10">
    <location>
        <begin position="284"/>
        <end position="315"/>
    </location>
</feature>
<organism evidence="11 12">
    <name type="scientific">Onchocerca volvulus</name>
    <dbReference type="NCBI Taxonomy" id="6282"/>
    <lineage>
        <taxon>Eukaryota</taxon>
        <taxon>Metazoa</taxon>
        <taxon>Ecdysozoa</taxon>
        <taxon>Nematoda</taxon>
        <taxon>Chromadorea</taxon>
        <taxon>Rhabditida</taxon>
        <taxon>Spirurina</taxon>
        <taxon>Spiruromorpha</taxon>
        <taxon>Filarioidea</taxon>
        <taxon>Onchocercidae</taxon>
        <taxon>Onchocerca</taxon>
    </lineage>
</organism>
<comment type="similarity">
    <text evidence="2">Belongs to the GLI C2H2-type zinc-finger protein family.</text>
</comment>
<dbReference type="InterPro" id="IPR036236">
    <property type="entry name" value="Znf_C2H2_sf"/>
</dbReference>